<sequence length="193" mass="21552">MISASVRRAALLLVLGTPFGASAACPSGQMEICLSGCFCVPDVEPIREQVLGSAAVTLERWLLQSRDTALMAGTLPMPLEIRARLSPYYDSDLLDTVRYRVGALDELDVASTMLQNPDIKAVTLVDVVVFRSQEAAERDTGLWAHELWHARQYREWGSTGFAQRYTRDFEAVEKPAYDMQIRIMQALITSRKP</sequence>
<organism evidence="3 4">
    <name type="scientific">Aquipseudomonas alcaligenes</name>
    <name type="common">Pseudomonas alcaligenes</name>
    <dbReference type="NCBI Taxonomy" id="43263"/>
    <lineage>
        <taxon>Bacteria</taxon>
        <taxon>Pseudomonadati</taxon>
        <taxon>Pseudomonadota</taxon>
        <taxon>Gammaproteobacteria</taxon>
        <taxon>Pseudomonadales</taxon>
        <taxon>Pseudomonadaceae</taxon>
        <taxon>Aquipseudomonas</taxon>
    </lineage>
</organism>
<keyword evidence="1" id="KW-0732">Signal</keyword>
<dbReference type="InterPro" id="IPR025295">
    <property type="entry name" value="eCIS_core_dom"/>
</dbReference>
<comment type="caution">
    <text evidence="3">The sequence shown here is derived from an EMBL/GenBank/DDBJ whole genome shotgun (WGS) entry which is preliminary data.</text>
</comment>
<dbReference type="Pfam" id="PF13699">
    <property type="entry name" value="eCIS_core"/>
    <property type="match status" value="1"/>
</dbReference>
<reference evidence="3 4" key="1">
    <citation type="submission" date="2018-06" db="EMBL/GenBank/DDBJ databases">
        <title>Pseudomonas diversity within urban Lake Michigan freshwaters.</title>
        <authorList>
            <person name="Batrich M."/>
            <person name="Hatzopoulos T."/>
            <person name="Putonti C."/>
        </authorList>
    </citation>
    <scope>NUCLEOTIDE SEQUENCE [LARGE SCALE GENOMIC DNA]</scope>
    <source>
        <strain evidence="3 4">MB-090714</strain>
    </source>
</reference>
<evidence type="ECO:0000313" key="4">
    <source>
        <dbReference type="Proteomes" id="UP000248146"/>
    </source>
</evidence>
<dbReference type="EMBL" id="QJRX01000007">
    <property type="protein sequence ID" value="PYC22726.1"/>
    <property type="molecule type" value="Genomic_DNA"/>
</dbReference>
<evidence type="ECO:0000256" key="1">
    <source>
        <dbReference type="SAM" id="SignalP"/>
    </source>
</evidence>
<feature type="domain" description="eCIS core" evidence="2">
    <location>
        <begin position="76"/>
        <end position="156"/>
    </location>
</feature>
<feature type="chain" id="PRO_5016052927" description="eCIS core domain-containing protein" evidence="1">
    <location>
        <begin position="24"/>
        <end position="193"/>
    </location>
</feature>
<dbReference type="PROSITE" id="PS51257">
    <property type="entry name" value="PROKAR_LIPOPROTEIN"/>
    <property type="match status" value="1"/>
</dbReference>
<accession>A0A2V4LXY3</accession>
<dbReference type="AlphaFoldDB" id="A0A2V4LXY3"/>
<evidence type="ECO:0000313" key="3">
    <source>
        <dbReference type="EMBL" id="PYC22726.1"/>
    </source>
</evidence>
<name>A0A2V4LXY3_AQUAC</name>
<evidence type="ECO:0000259" key="2">
    <source>
        <dbReference type="Pfam" id="PF13699"/>
    </source>
</evidence>
<proteinExistence type="predicted"/>
<dbReference type="Proteomes" id="UP000248146">
    <property type="component" value="Unassembled WGS sequence"/>
</dbReference>
<feature type="signal peptide" evidence="1">
    <location>
        <begin position="1"/>
        <end position="23"/>
    </location>
</feature>
<gene>
    <name evidence="3" type="ORF">DMO17_14800</name>
</gene>
<dbReference type="OrthoDB" id="7597153at2"/>
<protein>
    <recommendedName>
        <fullName evidence="2">eCIS core domain-containing protein</fullName>
    </recommendedName>
</protein>